<sequence>MFKSKPECAHPLYEIYMFAEWYKPGWGVGDGVYIVPTPITDSNREMRVSELIDFSPPDRQLILQYVRGTGLGEWELFNRAGESELWEVVWDLGGPPKLSHFLWRACKGSLGAMDVLYRRRAIRPSSNCGVCGHSEKTILHAVLRP</sequence>
<dbReference type="Proteomes" id="UP000813463">
    <property type="component" value="Chromosome 3"/>
</dbReference>
<organism evidence="2 3">
    <name type="scientific">Spinacia oleracea</name>
    <name type="common">Spinach</name>
    <dbReference type="NCBI Taxonomy" id="3562"/>
    <lineage>
        <taxon>Eukaryota</taxon>
        <taxon>Viridiplantae</taxon>
        <taxon>Streptophyta</taxon>
        <taxon>Embryophyta</taxon>
        <taxon>Tracheophyta</taxon>
        <taxon>Spermatophyta</taxon>
        <taxon>Magnoliopsida</taxon>
        <taxon>eudicotyledons</taxon>
        <taxon>Gunneridae</taxon>
        <taxon>Pentapetalae</taxon>
        <taxon>Caryophyllales</taxon>
        <taxon>Chenopodiaceae</taxon>
        <taxon>Chenopodioideae</taxon>
        <taxon>Anserineae</taxon>
        <taxon>Spinacia</taxon>
    </lineage>
</organism>
<evidence type="ECO:0000259" key="1">
    <source>
        <dbReference type="Pfam" id="PF13966"/>
    </source>
</evidence>
<dbReference type="RefSeq" id="XP_056697114.1">
    <property type="nucleotide sequence ID" value="XM_056841136.1"/>
</dbReference>
<dbReference type="InterPro" id="IPR026960">
    <property type="entry name" value="RVT-Znf"/>
</dbReference>
<gene>
    <name evidence="3" type="primary">LOC130470630</name>
</gene>
<feature type="domain" description="Reverse transcriptase zinc-binding" evidence="1">
    <location>
        <begin position="76"/>
        <end position="143"/>
    </location>
</feature>
<protein>
    <recommendedName>
        <fullName evidence="1">Reverse transcriptase zinc-binding domain-containing protein</fullName>
    </recommendedName>
</protein>
<proteinExistence type="predicted"/>
<evidence type="ECO:0000313" key="2">
    <source>
        <dbReference type="Proteomes" id="UP000813463"/>
    </source>
</evidence>
<name>A0ABM3RNC3_SPIOL</name>
<keyword evidence="2" id="KW-1185">Reference proteome</keyword>
<accession>A0ABM3RNC3</accession>
<reference evidence="3" key="2">
    <citation type="submission" date="2025-08" db="UniProtKB">
        <authorList>
            <consortium name="RefSeq"/>
        </authorList>
    </citation>
    <scope>IDENTIFICATION</scope>
    <source>
        <tissue evidence="3">Leaf</tissue>
    </source>
</reference>
<evidence type="ECO:0000313" key="3">
    <source>
        <dbReference type="RefSeq" id="XP_056697114.1"/>
    </source>
</evidence>
<reference evidence="2" key="1">
    <citation type="journal article" date="2021" name="Nat. Commun.">
        <title>Genomic analyses provide insights into spinach domestication and the genetic basis of agronomic traits.</title>
        <authorList>
            <person name="Cai X."/>
            <person name="Sun X."/>
            <person name="Xu C."/>
            <person name="Sun H."/>
            <person name="Wang X."/>
            <person name="Ge C."/>
            <person name="Zhang Z."/>
            <person name="Wang Q."/>
            <person name="Fei Z."/>
            <person name="Jiao C."/>
            <person name="Wang Q."/>
        </authorList>
    </citation>
    <scope>NUCLEOTIDE SEQUENCE [LARGE SCALE GENOMIC DNA]</scope>
    <source>
        <strain evidence="2">cv. Varoflay</strain>
    </source>
</reference>
<dbReference type="GeneID" id="130470630"/>
<dbReference type="Pfam" id="PF13966">
    <property type="entry name" value="zf-RVT"/>
    <property type="match status" value="1"/>
</dbReference>